<comment type="pathway">
    <text evidence="2 15">Cofactor biosynthesis; FAD biosynthesis; FAD from FMN: step 1/1.</text>
</comment>
<dbReference type="NCBIfam" id="TIGR00083">
    <property type="entry name" value="ribF"/>
    <property type="match status" value="1"/>
</dbReference>
<organism evidence="17 18">
    <name type="scientific">Imperialibacter roseus</name>
    <dbReference type="NCBI Taxonomy" id="1324217"/>
    <lineage>
        <taxon>Bacteria</taxon>
        <taxon>Pseudomonadati</taxon>
        <taxon>Bacteroidota</taxon>
        <taxon>Cytophagia</taxon>
        <taxon>Cytophagales</taxon>
        <taxon>Flammeovirgaceae</taxon>
        <taxon>Imperialibacter</taxon>
    </lineage>
</organism>
<dbReference type="Gene3D" id="2.40.30.30">
    <property type="entry name" value="Riboflavin kinase-like"/>
    <property type="match status" value="1"/>
</dbReference>
<sequence>MKVVEGIARLDHDGYMVVTAGTFDGVHVGHKAILQQVCEQARVHNGKSVVITFWPHPKFILGDASTLKLLSTWKEKEELFRKSGIDFLVKIPFTKEFSELSGDAFIRQVLVDALGTKKLIIGYDHKFGKNREGSFEYLQENASQYGFEVEEIPRQDIDHIGISSTKVRKALMEGNIEHANEFLGYHYMLEGEVVKGDKIGTGLGFPTANLHIEESFKLIPADGIYAVTVDFKGKSFGGMLYIGNRPTLKASPKTIEVNIFNFDQSIYGERIRVNFVALLRKDQRFDSLETLKQQLIIDREQAISVLKQLK</sequence>
<dbReference type="PANTHER" id="PTHR22749">
    <property type="entry name" value="RIBOFLAVIN KINASE/FMN ADENYLYLTRANSFERASE"/>
    <property type="match status" value="1"/>
</dbReference>
<comment type="pathway">
    <text evidence="3 15">Cofactor biosynthesis; FMN biosynthesis; FMN from riboflavin (ATP route): step 1/1.</text>
</comment>
<dbReference type="GO" id="GO:0003919">
    <property type="term" value="F:FMN adenylyltransferase activity"/>
    <property type="evidence" value="ECO:0007669"/>
    <property type="project" value="UniProtKB-EC"/>
</dbReference>
<evidence type="ECO:0000256" key="3">
    <source>
        <dbReference type="ARBA" id="ARBA00005201"/>
    </source>
</evidence>
<dbReference type="InterPro" id="IPR015865">
    <property type="entry name" value="Riboflavin_kinase_bac/euk"/>
</dbReference>
<dbReference type="EMBL" id="CP136051">
    <property type="protein sequence ID" value="WOK09716.1"/>
    <property type="molecule type" value="Genomic_DNA"/>
</dbReference>
<dbReference type="InterPro" id="IPR002606">
    <property type="entry name" value="Riboflavin_kinase_bac"/>
</dbReference>
<dbReference type="Pfam" id="PF06574">
    <property type="entry name" value="FAD_syn"/>
    <property type="match status" value="1"/>
</dbReference>
<dbReference type="InterPro" id="IPR015864">
    <property type="entry name" value="FAD_synthase"/>
</dbReference>
<keyword evidence="7 15" id="KW-0548">Nucleotidyltransferase</keyword>
<dbReference type="InterPro" id="IPR014729">
    <property type="entry name" value="Rossmann-like_a/b/a_fold"/>
</dbReference>
<comment type="catalytic activity">
    <reaction evidence="14 15">
        <text>FMN + ATP + H(+) = FAD + diphosphate</text>
        <dbReference type="Rhea" id="RHEA:17237"/>
        <dbReference type="ChEBI" id="CHEBI:15378"/>
        <dbReference type="ChEBI" id="CHEBI:30616"/>
        <dbReference type="ChEBI" id="CHEBI:33019"/>
        <dbReference type="ChEBI" id="CHEBI:57692"/>
        <dbReference type="ChEBI" id="CHEBI:58210"/>
        <dbReference type="EC" id="2.7.7.2"/>
    </reaction>
</comment>
<protein>
    <recommendedName>
        <fullName evidence="15">Riboflavin biosynthesis protein</fullName>
    </recommendedName>
    <domain>
        <recommendedName>
            <fullName evidence="15">Riboflavin kinase</fullName>
            <ecNumber evidence="15">2.7.1.26</ecNumber>
        </recommendedName>
        <alternativeName>
            <fullName evidence="15">Flavokinase</fullName>
        </alternativeName>
    </domain>
    <domain>
        <recommendedName>
            <fullName evidence="15">FMN adenylyltransferase</fullName>
            <ecNumber evidence="15">2.7.7.2</ecNumber>
        </recommendedName>
        <alternativeName>
            <fullName evidence="15">FAD pyrophosphorylase</fullName>
        </alternativeName>
        <alternativeName>
            <fullName evidence="15">FAD synthase</fullName>
        </alternativeName>
    </domain>
</protein>
<dbReference type="SMART" id="SM00904">
    <property type="entry name" value="Flavokinase"/>
    <property type="match status" value="1"/>
</dbReference>
<dbReference type="SUPFAM" id="SSF52374">
    <property type="entry name" value="Nucleotidylyl transferase"/>
    <property type="match status" value="1"/>
</dbReference>
<dbReference type="NCBIfam" id="NF004162">
    <property type="entry name" value="PRK05627.1-5"/>
    <property type="match status" value="1"/>
</dbReference>
<dbReference type="Gene3D" id="3.40.50.620">
    <property type="entry name" value="HUPs"/>
    <property type="match status" value="1"/>
</dbReference>
<evidence type="ECO:0000256" key="1">
    <source>
        <dbReference type="ARBA" id="ARBA00002121"/>
    </source>
</evidence>
<dbReference type="EC" id="2.7.7.2" evidence="15"/>
<evidence type="ECO:0000313" key="17">
    <source>
        <dbReference type="EMBL" id="WOK09716.1"/>
    </source>
</evidence>
<name>A0ABZ0IYM8_9BACT</name>
<dbReference type="RefSeq" id="WP_317492323.1">
    <property type="nucleotide sequence ID" value="NZ_CP136051.1"/>
</dbReference>
<keyword evidence="10 15" id="KW-0274">FAD</keyword>
<evidence type="ECO:0000256" key="15">
    <source>
        <dbReference type="PIRNR" id="PIRNR004491"/>
    </source>
</evidence>
<comment type="function">
    <text evidence="1">Catalyzes the phosphorylation of riboflavin to FMN followed by the adenylation of FMN to FAD.</text>
</comment>
<dbReference type="PIRSF" id="PIRSF004491">
    <property type="entry name" value="FAD_Synth"/>
    <property type="match status" value="1"/>
</dbReference>
<comment type="catalytic activity">
    <reaction evidence="13 15">
        <text>riboflavin + ATP = FMN + ADP + H(+)</text>
        <dbReference type="Rhea" id="RHEA:14357"/>
        <dbReference type="ChEBI" id="CHEBI:15378"/>
        <dbReference type="ChEBI" id="CHEBI:30616"/>
        <dbReference type="ChEBI" id="CHEBI:57986"/>
        <dbReference type="ChEBI" id="CHEBI:58210"/>
        <dbReference type="ChEBI" id="CHEBI:456216"/>
        <dbReference type="EC" id="2.7.1.26"/>
    </reaction>
</comment>
<dbReference type="GO" id="GO:0008531">
    <property type="term" value="F:riboflavin kinase activity"/>
    <property type="evidence" value="ECO:0007669"/>
    <property type="project" value="UniProtKB-EC"/>
</dbReference>
<evidence type="ECO:0000313" key="18">
    <source>
        <dbReference type="Proteomes" id="UP001302349"/>
    </source>
</evidence>
<keyword evidence="18" id="KW-1185">Reference proteome</keyword>
<evidence type="ECO:0000256" key="11">
    <source>
        <dbReference type="ARBA" id="ARBA00022840"/>
    </source>
</evidence>
<proteinExistence type="inferred from homology"/>
<accession>A0ABZ0IYM8</accession>
<keyword evidence="4 15" id="KW-0285">Flavoprotein</keyword>
<dbReference type="Proteomes" id="UP001302349">
    <property type="component" value="Chromosome"/>
</dbReference>
<dbReference type="InterPro" id="IPR023465">
    <property type="entry name" value="Riboflavin_kinase_dom_sf"/>
</dbReference>
<keyword evidence="6 15" id="KW-0808">Transferase</keyword>
<evidence type="ECO:0000256" key="4">
    <source>
        <dbReference type="ARBA" id="ARBA00022630"/>
    </source>
</evidence>
<dbReference type="InterPro" id="IPR023468">
    <property type="entry name" value="Riboflavin_kinase"/>
</dbReference>
<keyword evidence="12" id="KW-0511">Multifunctional enzyme</keyword>
<keyword evidence="9 15" id="KW-0418">Kinase</keyword>
<evidence type="ECO:0000256" key="8">
    <source>
        <dbReference type="ARBA" id="ARBA00022741"/>
    </source>
</evidence>
<evidence type="ECO:0000256" key="5">
    <source>
        <dbReference type="ARBA" id="ARBA00022643"/>
    </source>
</evidence>
<gene>
    <name evidence="17" type="ORF">RT717_13820</name>
</gene>
<keyword evidence="5 15" id="KW-0288">FMN</keyword>
<dbReference type="SUPFAM" id="SSF82114">
    <property type="entry name" value="Riboflavin kinase-like"/>
    <property type="match status" value="1"/>
</dbReference>
<reference evidence="17 18" key="1">
    <citation type="journal article" date="2023" name="Microbiol. Resour. Announc.">
        <title>Complete Genome Sequence of Imperialibacter roseus strain P4T.</title>
        <authorList>
            <person name="Tizabi D.R."/>
            <person name="Bachvaroff T."/>
            <person name="Hill R.T."/>
        </authorList>
    </citation>
    <scope>NUCLEOTIDE SEQUENCE [LARGE SCALE GENOMIC DNA]</scope>
    <source>
        <strain evidence="17 18">P4T</strain>
    </source>
</reference>
<evidence type="ECO:0000256" key="2">
    <source>
        <dbReference type="ARBA" id="ARBA00004726"/>
    </source>
</evidence>
<dbReference type="NCBIfam" id="NF004160">
    <property type="entry name" value="PRK05627.1-3"/>
    <property type="match status" value="1"/>
</dbReference>
<dbReference type="EC" id="2.7.1.26" evidence="15"/>
<keyword evidence="11 15" id="KW-0067">ATP-binding</keyword>
<evidence type="ECO:0000256" key="12">
    <source>
        <dbReference type="ARBA" id="ARBA00023268"/>
    </source>
</evidence>
<comment type="similarity">
    <text evidence="15">Belongs to the ribF family.</text>
</comment>
<dbReference type="CDD" id="cd02064">
    <property type="entry name" value="FAD_synthetase_N"/>
    <property type="match status" value="1"/>
</dbReference>
<keyword evidence="8 15" id="KW-0547">Nucleotide-binding</keyword>
<evidence type="ECO:0000256" key="10">
    <source>
        <dbReference type="ARBA" id="ARBA00022827"/>
    </source>
</evidence>
<dbReference type="Pfam" id="PF01687">
    <property type="entry name" value="Flavokinase"/>
    <property type="match status" value="1"/>
</dbReference>
<evidence type="ECO:0000256" key="6">
    <source>
        <dbReference type="ARBA" id="ARBA00022679"/>
    </source>
</evidence>
<evidence type="ECO:0000256" key="13">
    <source>
        <dbReference type="ARBA" id="ARBA00047880"/>
    </source>
</evidence>
<evidence type="ECO:0000259" key="16">
    <source>
        <dbReference type="SMART" id="SM00904"/>
    </source>
</evidence>
<feature type="domain" description="Riboflavin kinase" evidence="16">
    <location>
        <begin position="182"/>
        <end position="307"/>
    </location>
</feature>
<dbReference type="PANTHER" id="PTHR22749:SF6">
    <property type="entry name" value="RIBOFLAVIN KINASE"/>
    <property type="match status" value="1"/>
</dbReference>
<evidence type="ECO:0000256" key="14">
    <source>
        <dbReference type="ARBA" id="ARBA00049494"/>
    </source>
</evidence>
<evidence type="ECO:0000256" key="9">
    <source>
        <dbReference type="ARBA" id="ARBA00022777"/>
    </source>
</evidence>
<evidence type="ECO:0000256" key="7">
    <source>
        <dbReference type="ARBA" id="ARBA00022695"/>
    </source>
</evidence>